<proteinExistence type="predicted"/>
<dbReference type="EMBL" id="CM023486">
    <property type="protein sequence ID" value="KAH6929277.1"/>
    <property type="molecule type" value="Genomic_DNA"/>
</dbReference>
<reference evidence="1" key="1">
    <citation type="submission" date="2020-05" db="EMBL/GenBank/DDBJ databases">
        <title>Large-scale comparative analyses of tick genomes elucidate their genetic diversity and vector capacities.</title>
        <authorList>
            <person name="Jia N."/>
            <person name="Wang J."/>
            <person name="Shi W."/>
            <person name="Du L."/>
            <person name="Sun Y."/>
            <person name="Zhan W."/>
            <person name="Jiang J."/>
            <person name="Wang Q."/>
            <person name="Zhang B."/>
            <person name="Ji P."/>
            <person name="Sakyi L.B."/>
            <person name="Cui X."/>
            <person name="Yuan T."/>
            <person name="Jiang B."/>
            <person name="Yang W."/>
            <person name="Lam T.T.-Y."/>
            <person name="Chang Q."/>
            <person name="Ding S."/>
            <person name="Wang X."/>
            <person name="Zhu J."/>
            <person name="Ruan X."/>
            <person name="Zhao L."/>
            <person name="Wei J."/>
            <person name="Que T."/>
            <person name="Du C."/>
            <person name="Cheng J."/>
            <person name="Dai P."/>
            <person name="Han X."/>
            <person name="Huang E."/>
            <person name="Gao Y."/>
            <person name="Liu J."/>
            <person name="Shao H."/>
            <person name="Ye R."/>
            <person name="Li L."/>
            <person name="Wei W."/>
            <person name="Wang X."/>
            <person name="Wang C."/>
            <person name="Yang T."/>
            <person name="Huo Q."/>
            <person name="Li W."/>
            <person name="Guo W."/>
            <person name="Chen H."/>
            <person name="Zhou L."/>
            <person name="Ni X."/>
            <person name="Tian J."/>
            <person name="Zhou Y."/>
            <person name="Sheng Y."/>
            <person name="Liu T."/>
            <person name="Pan Y."/>
            <person name="Xia L."/>
            <person name="Li J."/>
            <person name="Zhao F."/>
            <person name="Cao W."/>
        </authorList>
    </citation>
    <scope>NUCLEOTIDE SEQUENCE</scope>
    <source>
        <strain evidence="1">Hyas-2018</strain>
    </source>
</reference>
<organism evidence="1 2">
    <name type="scientific">Hyalomma asiaticum</name>
    <name type="common">Tick</name>
    <dbReference type="NCBI Taxonomy" id="266040"/>
    <lineage>
        <taxon>Eukaryota</taxon>
        <taxon>Metazoa</taxon>
        <taxon>Ecdysozoa</taxon>
        <taxon>Arthropoda</taxon>
        <taxon>Chelicerata</taxon>
        <taxon>Arachnida</taxon>
        <taxon>Acari</taxon>
        <taxon>Parasitiformes</taxon>
        <taxon>Ixodida</taxon>
        <taxon>Ixodoidea</taxon>
        <taxon>Ixodidae</taxon>
        <taxon>Hyalomminae</taxon>
        <taxon>Hyalomma</taxon>
    </lineage>
</organism>
<comment type="caution">
    <text evidence="1">The sequence shown here is derived from an EMBL/GenBank/DDBJ whole genome shotgun (WGS) entry which is preliminary data.</text>
</comment>
<accession>A0ACB7S5C3</accession>
<keyword evidence="2" id="KW-1185">Reference proteome</keyword>
<evidence type="ECO:0000313" key="1">
    <source>
        <dbReference type="EMBL" id="KAH6929277.1"/>
    </source>
</evidence>
<sequence>MSRLLESEGLRSCTETITDSGEQKREAAACFAACAMDKRGLATRGCVLGDFQAPGKADLLARSFVVYQMSYGKKFDSSGSAFVLTNHLCQHCMPLYHLEWQLSLLGTAK</sequence>
<gene>
    <name evidence="1" type="ORF">HPB50_025936</name>
</gene>
<name>A0ACB7S5C3_HYAAI</name>
<protein>
    <submittedName>
        <fullName evidence="1">Uncharacterized protein</fullName>
    </submittedName>
</protein>
<dbReference type="Proteomes" id="UP000821845">
    <property type="component" value="Chromosome 6"/>
</dbReference>
<evidence type="ECO:0000313" key="2">
    <source>
        <dbReference type="Proteomes" id="UP000821845"/>
    </source>
</evidence>